<protein>
    <submittedName>
        <fullName evidence="3">Uncharacterized protein</fullName>
    </submittedName>
</protein>
<comment type="subcellular location">
    <subcellularLocation>
        <location evidence="1">Nucleus</location>
    </subcellularLocation>
</comment>
<dbReference type="InParanoid" id="A0A0V0QVV1"/>
<gene>
    <name evidence="3" type="ORF">PPERSA_04938</name>
</gene>
<sequence length="306" mass="35721">MQERKFMDQRRWFCISRPQYPRSCGISSLISCFNYLFSNLGVGNLPPISAEEAIEKLKIVKSDKAYKDVEFGAFTGNDTLINWWKRLLKIYKLEGTSYIFYKERGISRTSHRNSTQALEDLKKGLKSENMAFIYHSYDHYMCPIGFEITPGKATDAYVPLEKLDPVNVENWIIVGETARNYPCFHTRKWQDIAMDIGLDGNKTYNIREPQKGVMNKESKSTGNSHCIIAFTKKVDRKNQILPNQINNHKPIIQQPCFSENFDQQEQNDEDLDQQISEKQNQSYNLLQKSLDSENSQQFKQFLKFNY</sequence>
<accession>A0A0V0QVV1</accession>
<dbReference type="OrthoDB" id="31113at2759"/>
<name>A0A0V0QVV1_PSEPJ</name>
<dbReference type="AlphaFoldDB" id="A0A0V0QVV1"/>
<comment type="caution">
    <text evidence="3">The sequence shown here is derived from an EMBL/GenBank/DDBJ whole genome shotgun (WGS) entry which is preliminary data.</text>
</comment>
<reference evidence="3 4" key="1">
    <citation type="journal article" date="2015" name="Sci. Rep.">
        <title>Genome of the facultative scuticociliatosis pathogen Pseudocohnilembus persalinus provides insight into its virulence through horizontal gene transfer.</title>
        <authorList>
            <person name="Xiong J."/>
            <person name="Wang G."/>
            <person name="Cheng J."/>
            <person name="Tian M."/>
            <person name="Pan X."/>
            <person name="Warren A."/>
            <person name="Jiang C."/>
            <person name="Yuan D."/>
            <person name="Miao W."/>
        </authorList>
    </citation>
    <scope>NUCLEOTIDE SEQUENCE [LARGE SCALE GENOMIC DNA]</scope>
    <source>
        <strain evidence="3">36N120E</strain>
    </source>
</reference>
<evidence type="ECO:0000313" key="4">
    <source>
        <dbReference type="Proteomes" id="UP000054937"/>
    </source>
</evidence>
<proteinExistence type="predicted"/>
<dbReference type="EMBL" id="LDAU01000096">
    <property type="protein sequence ID" value="KRX06326.1"/>
    <property type="molecule type" value="Genomic_DNA"/>
</dbReference>
<dbReference type="Proteomes" id="UP000054937">
    <property type="component" value="Unassembled WGS sequence"/>
</dbReference>
<evidence type="ECO:0000256" key="1">
    <source>
        <dbReference type="ARBA" id="ARBA00004123"/>
    </source>
</evidence>
<dbReference type="PANTHER" id="PTHR16171">
    <property type="entry name" value="DNA REPAIR PROTEIN COMPLEMENTING XP-G CELLS-RELATED"/>
    <property type="match status" value="1"/>
</dbReference>
<keyword evidence="4" id="KW-1185">Reference proteome</keyword>
<dbReference type="OMA" id="WLIVADC"/>
<keyword evidence="2" id="KW-0539">Nucleus</keyword>
<dbReference type="GO" id="GO:0005634">
    <property type="term" value="C:nucleus"/>
    <property type="evidence" value="ECO:0007669"/>
    <property type="project" value="UniProtKB-SubCell"/>
</dbReference>
<evidence type="ECO:0000256" key="2">
    <source>
        <dbReference type="ARBA" id="ARBA00023242"/>
    </source>
</evidence>
<evidence type="ECO:0000313" key="3">
    <source>
        <dbReference type="EMBL" id="KRX06326.1"/>
    </source>
</evidence>
<organism evidence="3 4">
    <name type="scientific">Pseudocohnilembus persalinus</name>
    <name type="common">Ciliate</name>
    <dbReference type="NCBI Taxonomy" id="266149"/>
    <lineage>
        <taxon>Eukaryota</taxon>
        <taxon>Sar</taxon>
        <taxon>Alveolata</taxon>
        <taxon>Ciliophora</taxon>
        <taxon>Intramacronucleata</taxon>
        <taxon>Oligohymenophorea</taxon>
        <taxon>Scuticociliatia</taxon>
        <taxon>Philasterida</taxon>
        <taxon>Pseudocohnilembidae</taxon>
        <taxon>Pseudocohnilembus</taxon>
    </lineage>
</organism>